<evidence type="ECO:0000313" key="1">
    <source>
        <dbReference type="EMBL" id="MEQ2210913.1"/>
    </source>
</evidence>
<gene>
    <name evidence="1" type="ORF">XENOCAPTIV_021846</name>
</gene>
<organism evidence="1 2">
    <name type="scientific">Xenoophorus captivus</name>
    <dbReference type="NCBI Taxonomy" id="1517983"/>
    <lineage>
        <taxon>Eukaryota</taxon>
        <taxon>Metazoa</taxon>
        <taxon>Chordata</taxon>
        <taxon>Craniata</taxon>
        <taxon>Vertebrata</taxon>
        <taxon>Euteleostomi</taxon>
        <taxon>Actinopterygii</taxon>
        <taxon>Neopterygii</taxon>
        <taxon>Teleostei</taxon>
        <taxon>Neoteleostei</taxon>
        <taxon>Acanthomorphata</taxon>
        <taxon>Ovalentaria</taxon>
        <taxon>Atherinomorphae</taxon>
        <taxon>Cyprinodontiformes</taxon>
        <taxon>Goodeidae</taxon>
        <taxon>Xenoophorus</taxon>
    </lineage>
</organism>
<sequence>MTHKNSDLVFPNEVKVTPWDRVRKKKTFYGSYGTFYSKRLFIHNVRNLLRASLISSGSLPLSLRYLVLCLRSYMPLQRVIITHYSLLPPPYSPRPHSGG</sequence>
<feature type="non-terminal residue" evidence="1">
    <location>
        <position position="99"/>
    </location>
</feature>
<keyword evidence="2" id="KW-1185">Reference proteome</keyword>
<name>A0ABV0RTJ9_9TELE</name>
<proteinExistence type="predicted"/>
<accession>A0ABV0RTJ9</accession>
<dbReference type="Proteomes" id="UP001434883">
    <property type="component" value="Unassembled WGS sequence"/>
</dbReference>
<dbReference type="EMBL" id="JAHRIN010055225">
    <property type="protein sequence ID" value="MEQ2210913.1"/>
    <property type="molecule type" value="Genomic_DNA"/>
</dbReference>
<protein>
    <submittedName>
        <fullName evidence="1">Uncharacterized protein</fullName>
    </submittedName>
</protein>
<comment type="caution">
    <text evidence="1">The sequence shown here is derived from an EMBL/GenBank/DDBJ whole genome shotgun (WGS) entry which is preliminary data.</text>
</comment>
<reference evidence="1 2" key="1">
    <citation type="submission" date="2021-06" db="EMBL/GenBank/DDBJ databases">
        <authorList>
            <person name="Palmer J.M."/>
        </authorList>
    </citation>
    <scope>NUCLEOTIDE SEQUENCE [LARGE SCALE GENOMIC DNA]</scope>
    <source>
        <strain evidence="1 2">XC_2019</strain>
        <tissue evidence="1">Muscle</tissue>
    </source>
</reference>
<evidence type="ECO:0000313" key="2">
    <source>
        <dbReference type="Proteomes" id="UP001434883"/>
    </source>
</evidence>